<evidence type="ECO:0000313" key="2">
    <source>
        <dbReference type="EMBL" id="CAJ53942.1"/>
    </source>
</evidence>
<dbReference type="AlphaFoldDB" id="Q1MP15"/>
<dbReference type="OrthoDB" id="9810929at2"/>
<dbReference type="EMBL" id="AM180253">
    <property type="protein sequence ID" value="CAJ53942.1"/>
    <property type="molecule type" value="Genomic_DNA"/>
</dbReference>
<proteinExistence type="predicted"/>
<dbReference type="SUPFAM" id="SSF53697">
    <property type="entry name" value="SIS domain"/>
    <property type="match status" value="1"/>
</dbReference>
<dbReference type="GO" id="GO:1901135">
    <property type="term" value="P:carbohydrate derivative metabolic process"/>
    <property type="evidence" value="ECO:0007669"/>
    <property type="project" value="InterPro"/>
</dbReference>
<dbReference type="PANTHER" id="PTHR30390:SF7">
    <property type="entry name" value="PHOSPHOHEPTOSE ISOMERASE"/>
    <property type="match status" value="1"/>
</dbReference>
<dbReference type="Proteomes" id="UP000002430">
    <property type="component" value="Plasmid 1"/>
</dbReference>
<reference evidence="2 3" key="1">
    <citation type="submission" date="2005-11" db="EMBL/GenBank/DDBJ databases">
        <title>The complete genome sequence of Lawsonia intracellularis: the causative agent of proliferative enteropathy.</title>
        <authorList>
            <person name="Kaur K."/>
            <person name="Zhang Q."/>
            <person name="Beckler D."/>
            <person name="Munir S."/>
            <person name="Li L."/>
            <person name="Kinsley K."/>
            <person name="Herron L."/>
            <person name="Peterson A."/>
            <person name="May B."/>
            <person name="Singh S."/>
            <person name="Gebhart C."/>
            <person name="Kapur V."/>
        </authorList>
    </citation>
    <scope>NUCLEOTIDE SEQUENCE [LARGE SCALE GENOMIC DNA]</scope>
    <source>
        <strain evidence="2 3">PHE/MN1-00</strain>
        <plasmid evidence="3">pLaw1</plasmid>
    </source>
</reference>
<dbReference type="PANTHER" id="PTHR30390">
    <property type="entry name" value="SEDOHEPTULOSE 7-PHOSPHATE ISOMERASE / DNAA INITIATOR-ASSOCIATING FACTOR FOR REPLICATION INITIATION"/>
    <property type="match status" value="1"/>
</dbReference>
<keyword evidence="2" id="KW-0614">Plasmid</keyword>
<dbReference type="InterPro" id="IPR046348">
    <property type="entry name" value="SIS_dom_sf"/>
</dbReference>
<dbReference type="GO" id="GO:0097367">
    <property type="term" value="F:carbohydrate derivative binding"/>
    <property type="evidence" value="ECO:0007669"/>
    <property type="project" value="InterPro"/>
</dbReference>
<dbReference type="CDD" id="cd05006">
    <property type="entry name" value="SIS_GmhA"/>
    <property type="match status" value="1"/>
</dbReference>
<sequence length="193" mass="21380">MQISWNNYVQRISKLLTSVEVSISGGNSLSLEDGFIHWVQKTEELRNTNRTVFFIGNGASASMASHFSADLTKNAQINTKVFTDLSLLTAIGNDLGFEYVFSVPFARDVCSGDMLVVISCSGESPNVVNTIRLAQSMQEKQIFCVSLTGKHFSNTVRQLGDLNFYVPTNAYGECESCHAIILHHWMDSIQVKS</sequence>
<name>Q1MP15_LAWIP</name>
<dbReference type="PROSITE" id="PS51464">
    <property type="entry name" value="SIS"/>
    <property type="match status" value="1"/>
</dbReference>
<dbReference type="GO" id="GO:0016853">
    <property type="term" value="F:isomerase activity"/>
    <property type="evidence" value="ECO:0007669"/>
    <property type="project" value="UniProtKB-KW"/>
</dbReference>
<keyword evidence="3" id="KW-1185">Reference proteome</keyword>
<dbReference type="KEGG" id="lip:LIA019"/>
<evidence type="ECO:0000313" key="3">
    <source>
        <dbReference type="Proteomes" id="UP000002430"/>
    </source>
</evidence>
<dbReference type="HOGENOM" id="CLU_080999_1_0_7"/>
<organism evidence="2 3">
    <name type="scientific">Lawsonia intracellularis (strain PHE/MN1-00)</name>
    <dbReference type="NCBI Taxonomy" id="363253"/>
    <lineage>
        <taxon>Bacteria</taxon>
        <taxon>Pseudomonadati</taxon>
        <taxon>Thermodesulfobacteriota</taxon>
        <taxon>Desulfovibrionia</taxon>
        <taxon>Desulfovibrionales</taxon>
        <taxon>Desulfovibrionaceae</taxon>
        <taxon>Lawsonia</taxon>
    </lineage>
</organism>
<geneLocation type="plasmid" evidence="3">
    <name>pLaw1</name>
</geneLocation>
<dbReference type="InterPro" id="IPR001347">
    <property type="entry name" value="SIS_dom"/>
</dbReference>
<gene>
    <name evidence="2" type="primary">gmhA</name>
    <name evidence="2" type="ordered locus">LIA019</name>
</gene>
<evidence type="ECO:0000259" key="1">
    <source>
        <dbReference type="PROSITE" id="PS51464"/>
    </source>
</evidence>
<feature type="domain" description="SIS" evidence="1">
    <location>
        <begin position="41"/>
        <end position="193"/>
    </location>
</feature>
<protein>
    <submittedName>
        <fullName evidence="2">Phosphoheptose isomerase</fullName>
    </submittedName>
</protein>
<dbReference type="Gene3D" id="3.40.50.10490">
    <property type="entry name" value="Glucose-6-phosphate isomerase like protein, domain 1"/>
    <property type="match status" value="1"/>
</dbReference>
<accession>Q1MP15</accession>
<dbReference type="InterPro" id="IPR035461">
    <property type="entry name" value="GmhA/DiaA"/>
</dbReference>
<dbReference type="RefSeq" id="WP_011527285.1">
    <property type="nucleotide sequence ID" value="NC_008012.1"/>
</dbReference>
<keyword evidence="2" id="KW-0413">Isomerase</keyword>
<dbReference type="Pfam" id="PF13580">
    <property type="entry name" value="SIS_2"/>
    <property type="match status" value="1"/>
</dbReference>
<dbReference type="InterPro" id="IPR050099">
    <property type="entry name" value="SIS_GmhA/DiaA_subfam"/>
</dbReference>